<dbReference type="KEGG" id="bpip:BPP43_09735"/>
<organism evidence="2 3">
    <name type="scientific">Brachyspira pilosicoli P43/6/78</name>
    <dbReference type="NCBI Taxonomy" id="1042417"/>
    <lineage>
        <taxon>Bacteria</taxon>
        <taxon>Pseudomonadati</taxon>
        <taxon>Spirochaetota</taxon>
        <taxon>Spirochaetia</taxon>
        <taxon>Brachyspirales</taxon>
        <taxon>Brachyspiraceae</taxon>
        <taxon>Brachyspira</taxon>
    </lineage>
</organism>
<evidence type="ECO:0000313" key="2">
    <source>
        <dbReference type="EMBL" id="AGA67129.1"/>
    </source>
</evidence>
<keyword evidence="1" id="KW-0472">Membrane</keyword>
<proteinExistence type="predicted"/>
<evidence type="ECO:0000256" key="1">
    <source>
        <dbReference type="SAM" id="Phobius"/>
    </source>
</evidence>
<dbReference type="AlphaFoldDB" id="A0A3B6VZD4"/>
<dbReference type="EMBL" id="CP002873">
    <property type="protein sequence ID" value="AGA67129.1"/>
    <property type="molecule type" value="Genomic_DNA"/>
</dbReference>
<feature type="transmembrane region" description="Helical" evidence="1">
    <location>
        <begin position="41"/>
        <end position="70"/>
    </location>
</feature>
<feature type="transmembrane region" description="Helical" evidence="1">
    <location>
        <begin position="110"/>
        <end position="132"/>
    </location>
</feature>
<evidence type="ECO:0000313" key="3">
    <source>
        <dbReference type="Proteomes" id="UP000010793"/>
    </source>
</evidence>
<keyword evidence="1" id="KW-0812">Transmembrane</keyword>
<reference evidence="2 3" key="1">
    <citation type="journal article" date="2013" name="Genome Announc.">
        <title>Complete Genome Sequence of the Porcine Strain Brachyspira pilosicoli P43/6/78(T.).</title>
        <authorList>
            <person name="Lin C."/>
            <person name="den Bakker H.C."/>
            <person name="Suzuki H."/>
            <person name="Lefebure T."/>
            <person name="Ponnala L."/>
            <person name="Sun Q."/>
            <person name="Stanhope M.J."/>
            <person name="Wiedmann M."/>
            <person name="Duhamel G.E."/>
        </authorList>
    </citation>
    <scope>NUCLEOTIDE SEQUENCE [LARGE SCALE GENOMIC DNA]</scope>
    <source>
        <strain evidence="2 3">P43/6/78</strain>
    </source>
</reference>
<accession>A0A3B6VZD4</accession>
<evidence type="ECO:0008006" key="4">
    <source>
        <dbReference type="Google" id="ProtNLM"/>
    </source>
</evidence>
<keyword evidence="3" id="KW-1185">Reference proteome</keyword>
<sequence length="170" mass="19204">MISSLAIKKIKLESLILISLIAVSIISPIAIHFVGLKGTEFLPIFFALSIGTFILSPIYLIALSILSPLVNYLIFQMPNVPILYFLMFEGIVYSLLISAIKHFFKNTNYVIILSILSFIAARFSSILLLNIFNYDMWFNSLINGYKGIIINSIYIALTYIIINKKGSKHF</sequence>
<dbReference type="Proteomes" id="UP000010793">
    <property type="component" value="Chromosome"/>
</dbReference>
<dbReference type="RefSeq" id="WP_015274790.1">
    <property type="nucleotide sequence ID" value="NC_019908.1"/>
</dbReference>
<feature type="transmembrane region" description="Helical" evidence="1">
    <location>
        <begin position="82"/>
        <end position="104"/>
    </location>
</feature>
<name>A0A3B6VZD4_BRAPL</name>
<feature type="transmembrane region" description="Helical" evidence="1">
    <location>
        <begin position="144"/>
        <end position="162"/>
    </location>
</feature>
<protein>
    <recommendedName>
        <fullName evidence="4">ECF transporter S component</fullName>
    </recommendedName>
</protein>
<gene>
    <name evidence="2" type="ORF">BPP43_09735</name>
</gene>
<keyword evidence="1" id="KW-1133">Transmembrane helix</keyword>
<feature type="transmembrane region" description="Helical" evidence="1">
    <location>
        <begin position="12"/>
        <end position="35"/>
    </location>
</feature>